<evidence type="ECO:0000313" key="1">
    <source>
        <dbReference type="EMBL" id="SDW00711.1"/>
    </source>
</evidence>
<protein>
    <submittedName>
        <fullName evidence="1">Uncharacterized protein</fullName>
    </submittedName>
</protein>
<accession>A0A1H2Q0T0</accession>
<name>A0A1H2Q0T0_9BACI</name>
<evidence type="ECO:0000313" key="2">
    <source>
        <dbReference type="Proteomes" id="UP000199488"/>
    </source>
</evidence>
<dbReference type="STRING" id="1122204.SAMN05421781_0082"/>
<dbReference type="EMBL" id="FNNC01000001">
    <property type="protein sequence ID" value="SDW00711.1"/>
    <property type="molecule type" value="Genomic_DNA"/>
</dbReference>
<keyword evidence="2" id="KW-1185">Reference proteome</keyword>
<gene>
    <name evidence="1" type="ORF">SAMN05421781_0082</name>
</gene>
<proteinExistence type="predicted"/>
<dbReference type="AlphaFoldDB" id="A0A1H2Q0T0"/>
<sequence>MHNERKMNGAKFMEYQEASFGRYRILQNGSIEVIAEIKSRFEHPRWENMWYLSETKRICRELETLGIISECDSFEIVDRNQFKIFWKKDRIAWGYIDEDETSFRLRFTGLVDTPATE</sequence>
<organism evidence="1 2">
    <name type="scientific">Marinococcus luteus</name>
    <dbReference type="NCBI Taxonomy" id="1122204"/>
    <lineage>
        <taxon>Bacteria</taxon>
        <taxon>Bacillati</taxon>
        <taxon>Bacillota</taxon>
        <taxon>Bacilli</taxon>
        <taxon>Bacillales</taxon>
        <taxon>Bacillaceae</taxon>
        <taxon>Marinococcus</taxon>
    </lineage>
</organism>
<reference evidence="1 2" key="1">
    <citation type="submission" date="2016-10" db="EMBL/GenBank/DDBJ databases">
        <authorList>
            <person name="de Groot N.N."/>
        </authorList>
    </citation>
    <scope>NUCLEOTIDE SEQUENCE [LARGE SCALE GENOMIC DNA]</scope>
    <source>
        <strain evidence="1 2">DSM 23126</strain>
    </source>
</reference>
<dbReference type="Proteomes" id="UP000199488">
    <property type="component" value="Unassembled WGS sequence"/>
</dbReference>